<name>A0A2A5KLJ5_9HYPH</name>
<evidence type="ECO:0000313" key="2">
    <source>
        <dbReference type="Proteomes" id="UP000218807"/>
    </source>
</evidence>
<accession>A0A2A5KLJ5</accession>
<dbReference type="EMBL" id="NXDM01000035">
    <property type="protein sequence ID" value="PCK77873.1"/>
    <property type="molecule type" value="Genomic_DNA"/>
</dbReference>
<dbReference type="Proteomes" id="UP000218807">
    <property type="component" value="Unassembled WGS sequence"/>
</dbReference>
<dbReference type="AlphaFoldDB" id="A0A2A5KLJ5"/>
<keyword evidence="2" id="KW-1185">Reference proteome</keyword>
<organism evidence="1 2">
    <name type="scientific">Rhizobium sophoriradicis</name>
    <dbReference type="NCBI Taxonomy" id="1535245"/>
    <lineage>
        <taxon>Bacteria</taxon>
        <taxon>Pseudomonadati</taxon>
        <taxon>Pseudomonadota</taxon>
        <taxon>Alphaproteobacteria</taxon>
        <taxon>Hyphomicrobiales</taxon>
        <taxon>Rhizobiaceae</taxon>
        <taxon>Rhizobium/Agrobacterium group</taxon>
        <taxon>Rhizobium</taxon>
    </lineage>
</organism>
<proteinExistence type="predicted"/>
<comment type="caution">
    <text evidence="1">The sequence shown here is derived from an EMBL/GenBank/DDBJ whole genome shotgun (WGS) entry which is preliminary data.</text>
</comment>
<sequence>MSKLTMEETGDLAPDSRAAVISELLNFMATKMEPVPYGTLLYHILHHFDCREEGRFNRSLQHPKHGGVYCDGKTEIRAVNAAEIILARATTGVAA</sequence>
<protein>
    <submittedName>
        <fullName evidence="1">Uncharacterized protein</fullName>
    </submittedName>
</protein>
<reference evidence="1 2" key="1">
    <citation type="submission" date="2017-09" db="EMBL/GenBank/DDBJ databases">
        <title>Comparative genomics of rhizobia isolated from Phaseolus vulgaris in China.</title>
        <authorList>
            <person name="Tong W."/>
        </authorList>
    </citation>
    <scope>NUCLEOTIDE SEQUENCE [LARGE SCALE GENOMIC DNA]</scope>
    <source>
        <strain evidence="1 2">L101</strain>
    </source>
</reference>
<evidence type="ECO:0000313" key="1">
    <source>
        <dbReference type="EMBL" id="PCK77873.1"/>
    </source>
</evidence>
<gene>
    <name evidence="1" type="ORF">CPT34_27805</name>
</gene>
<dbReference type="RefSeq" id="WP_096764619.1">
    <property type="nucleotide sequence ID" value="NZ_NXDM01000035.1"/>
</dbReference>